<gene>
    <name evidence="1" type="ORF">OFUS_LOCUS15484</name>
</gene>
<keyword evidence="2" id="KW-1185">Reference proteome</keyword>
<evidence type="ECO:0000313" key="1">
    <source>
        <dbReference type="EMBL" id="CAH1790248.1"/>
    </source>
</evidence>
<name>A0A8J1YBL8_OWEFU</name>
<sequence length="102" mass="11663">MASQRSLYRVATSICHSYGEYQPISAHTARLRGVQSRVQFIQGDSIYLCSHIQINVVVQYVSYVQASACKLWKFHILKMLHPLHLLHETNPIQSILTIQSIP</sequence>
<comment type="caution">
    <text evidence="1">The sequence shown here is derived from an EMBL/GenBank/DDBJ whole genome shotgun (WGS) entry which is preliminary data.</text>
</comment>
<accession>A0A8J1YBL8</accession>
<dbReference type="AlphaFoldDB" id="A0A8J1YBL8"/>
<proteinExistence type="predicted"/>
<reference evidence="1" key="1">
    <citation type="submission" date="2022-03" db="EMBL/GenBank/DDBJ databases">
        <authorList>
            <person name="Martin C."/>
        </authorList>
    </citation>
    <scope>NUCLEOTIDE SEQUENCE</scope>
</reference>
<evidence type="ECO:0000313" key="2">
    <source>
        <dbReference type="Proteomes" id="UP000749559"/>
    </source>
</evidence>
<dbReference type="EMBL" id="CAIIXF020000007">
    <property type="protein sequence ID" value="CAH1790248.1"/>
    <property type="molecule type" value="Genomic_DNA"/>
</dbReference>
<dbReference type="Proteomes" id="UP000749559">
    <property type="component" value="Unassembled WGS sequence"/>
</dbReference>
<protein>
    <submittedName>
        <fullName evidence="1">Uncharacterized protein</fullName>
    </submittedName>
</protein>
<organism evidence="1 2">
    <name type="scientific">Owenia fusiformis</name>
    <name type="common">Polychaete worm</name>
    <dbReference type="NCBI Taxonomy" id="6347"/>
    <lineage>
        <taxon>Eukaryota</taxon>
        <taxon>Metazoa</taxon>
        <taxon>Spiralia</taxon>
        <taxon>Lophotrochozoa</taxon>
        <taxon>Annelida</taxon>
        <taxon>Polychaeta</taxon>
        <taxon>Sedentaria</taxon>
        <taxon>Canalipalpata</taxon>
        <taxon>Sabellida</taxon>
        <taxon>Oweniida</taxon>
        <taxon>Oweniidae</taxon>
        <taxon>Owenia</taxon>
    </lineage>
</organism>